<gene>
    <name evidence="1" type="ordered locus">Msip34_2632</name>
</gene>
<reference evidence="2" key="1">
    <citation type="submission" date="2009-07" db="EMBL/GenBank/DDBJ databases">
        <title>Complete sequence of chromosome of Methylovorus sp. SIP3-4.</title>
        <authorList>
            <person name="Lucas S."/>
            <person name="Copeland A."/>
            <person name="Lapidus A."/>
            <person name="Glavina del Rio T."/>
            <person name="Tice H."/>
            <person name="Bruce D."/>
            <person name="Goodwin L."/>
            <person name="Pitluck S."/>
            <person name="Clum A."/>
            <person name="Larimer F."/>
            <person name="Land M."/>
            <person name="Hauser L."/>
            <person name="Kyrpides N."/>
            <person name="Mikhailova N."/>
            <person name="Kayluzhnaya M."/>
            <person name="Chistoserdova L."/>
        </authorList>
    </citation>
    <scope>NUCLEOTIDE SEQUENCE [LARGE SCALE GENOMIC DNA]</scope>
    <source>
        <strain evidence="2">SIP3-4</strain>
    </source>
</reference>
<protein>
    <submittedName>
        <fullName evidence="1">Uncharacterized protein</fullName>
    </submittedName>
</protein>
<dbReference type="AlphaFoldDB" id="C6XB99"/>
<keyword evidence="2" id="KW-1185">Reference proteome</keyword>
<sequence>MIESSATSPYAKLLCVYSCMEAWLNSPGMRENIADAVTPDRALADWCPELAPYLLALASQAKIGAPARYVKQTLILLQGAIAEDLRNPGSGAFLKAREATQSIMQAYKLQPSRTGVLSVQSVIFPAGILCLMLSLTPALLPVTQQEPLAPILIEPEHHPTMSPGLMGRTIALKEKLDAGSCPAPQLINMPPDRVNGYINVINANFSDRSKFESEKLNAFLNWYDNYMARECKVENNQKIVLGMTQ</sequence>
<proteinExistence type="predicted"/>
<dbReference type="eggNOG" id="ENOG5030IJ4">
    <property type="taxonomic scope" value="Bacteria"/>
</dbReference>
<dbReference type="Proteomes" id="UP000002743">
    <property type="component" value="Chromosome"/>
</dbReference>
<evidence type="ECO:0000313" key="1">
    <source>
        <dbReference type="EMBL" id="ACT51869.1"/>
    </source>
</evidence>
<accession>C6XB99</accession>
<evidence type="ECO:0000313" key="2">
    <source>
        <dbReference type="Proteomes" id="UP000002743"/>
    </source>
</evidence>
<dbReference type="STRING" id="582744.Msip34_2632"/>
<reference evidence="1 2" key="2">
    <citation type="journal article" date="2011" name="J. Bacteriol.">
        <title>Genomes of three methylotrophs from a single niche uncover genetic and metabolic divergence of Methylophilaceae.</title>
        <authorList>
            <person name="Lapidus A."/>
            <person name="Clum A."/>
            <person name="Labutti K."/>
            <person name="Kaluzhnaya M.G."/>
            <person name="Lim S."/>
            <person name="Beck D.A."/>
            <person name="Glavina Del Rio T."/>
            <person name="Nolan M."/>
            <person name="Mavromatis K."/>
            <person name="Huntemann M."/>
            <person name="Lucas S."/>
            <person name="Lidstrom M.E."/>
            <person name="Ivanova N."/>
            <person name="Chistoserdova L."/>
        </authorList>
    </citation>
    <scope>NUCLEOTIDE SEQUENCE [LARGE SCALE GENOMIC DNA]</scope>
    <source>
        <strain evidence="1 2">SIP3-4</strain>
    </source>
</reference>
<dbReference type="HOGENOM" id="CLU_1265715_0_0_4"/>
<organism evidence="1 2">
    <name type="scientific">Methylovorus glucosotrophus (strain SIP3-4)</name>
    <dbReference type="NCBI Taxonomy" id="582744"/>
    <lineage>
        <taxon>Bacteria</taxon>
        <taxon>Pseudomonadati</taxon>
        <taxon>Pseudomonadota</taxon>
        <taxon>Betaproteobacteria</taxon>
        <taxon>Nitrosomonadales</taxon>
        <taxon>Methylophilaceae</taxon>
        <taxon>Methylovorus</taxon>
    </lineage>
</organism>
<name>C6XB99_METGS</name>
<dbReference type="KEGG" id="mei:Msip34_2632"/>
<dbReference type="EMBL" id="CP001674">
    <property type="protein sequence ID" value="ACT51869.1"/>
    <property type="molecule type" value="Genomic_DNA"/>
</dbReference>